<reference evidence="16 17" key="1">
    <citation type="submission" date="2019-02" db="EMBL/GenBank/DDBJ databases">
        <title>Kribbella capetownensis sp. nov. and Kribbella speibonae sp. nov., isolated from soil.</title>
        <authorList>
            <person name="Curtis S.M."/>
            <person name="Norton I."/>
            <person name="Everest G.J."/>
            <person name="Meyers P.R."/>
        </authorList>
    </citation>
    <scope>NUCLEOTIDE SEQUENCE [LARGE SCALE GENOMIC DNA]</scope>
    <source>
        <strain evidence="16 17">NRRL B-24813</strain>
    </source>
</reference>
<dbReference type="InterPro" id="IPR050482">
    <property type="entry name" value="Sensor_HK_TwoCompSys"/>
</dbReference>
<evidence type="ECO:0000256" key="6">
    <source>
        <dbReference type="ARBA" id="ARBA00022692"/>
    </source>
</evidence>
<dbReference type="InterPro" id="IPR036890">
    <property type="entry name" value="HATPase_C_sf"/>
</dbReference>
<evidence type="ECO:0000256" key="9">
    <source>
        <dbReference type="ARBA" id="ARBA00022840"/>
    </source>
</evidence>
<keyword evidence="12 14" id="KW-0472">Membrane</keyword>
<keyword evidence="9" id="KW-0067">ATP-binding</keyword>
<dbReference type="PANTHER" id="PTHR24421">
    <property type="entry name" value="NITRATE/NITRITE SENSOR PROTEIN NARX-RELATED"/>
    <property type="match status" value="1"/>
</dbReference>
<evidence type="ECO:0000313" key="16">
    <source>
        <dbReference type="EMBL" id="TCC49574.1"/>
    </source>
</evidence>
<name>A0A4R0JTU7_9ACTN</name>
<dbReference type="Pfam" id="PF01590">
    <property type="entry name" value="GAF"/>
    <property type="match status" value="2"/>
</dbReference>
<feature type="transmembrane region" description="Helical" evidence="14">
    <location>
        <begin position="12"/>
        <end position="34"/>
    </location>
</feature>
<dbReference type="SUPFAM" id="SSF55874">
    <property type="entry name" value="ATPase domain of HSP90 chaperone/DNA topoisomerase II/histidine kinase"/>
    <property type="match status" value="1"/>
</dbReference>
<keyword evidence="10 14" id="KW-1133">Transmembrane helix</keyword>
<dbReference type="Pfam" id="PF13493">
    <property type="entry name" value="DUF4118"/>
    <property type="match status" value="1"/>
</dbReference>
<evidence type="ECO:0000256" key="1">
    <source>
        <dbReference type="ARBA" id="ARBA00000085"/>
    </source>
</evidence>
<dbReference type="Gene3D" id="1.20.5.1930">
    <property type="match status" value="1"/>
</dbReference>
<feature type="domain" description="GAF" evidence="15">
    <location>
        <begin position="141"/>
        <end position="288"/>
    </location>
</feature>
<dbReference type="GO" id="GO:0016020">
    <property type="term" value="C:membrane"/>
    <property type="evidence" value="ECO:0007669"/>
    <property type="project" value="UniProtKB-SubCell"/>
</dbReference>
<comment type="subcellular location">
    <subcellularLocation>
        <location evidence="2">Membrane</location>
        <topology evidence="2">Multi-pass membrane protein</topology>
    </subcellularLocation>
</comment>
<dbReference type="Pfam" id="PF07730">
    <property type="entry name" value="HisKA_3"/>
    <property type="match status" value="1"/>
</dbReference>
<keyword evidence="11" id="KW-0902">Two-component regulatory system</keyword>
<accession>A0A4R0JTU7</accession>
<dbReference type="OrthoDB" id="3217947at2"/>
<keyword evidence="4" id="KW-0597">Phosphoprotein</keyword>
<dbReference type="GO" id="GO:0005524">
    <property type="term" value="F:ATP binding"/>
    <property type="evidence" value="ECO:0007669"/>
    <property type="project" value="UniProtKB-KW"/>
</dbReference>
<comment type="caution">
    <text evidence="16">The sequence shown here is derived from an EMBL/GenBank/DDBJ whole genome shotgun (WGS) entry which is preliminary data.</text>
</comment>
<dbReference type="EC" id="2.7.13.3" evidence="3"/>
<evidence type="ECO:0000256" key="12">
    <source>
        <dbReference type="ARBA" id="ARBA00023136"/>
    </source>
</evidence>
<comment type="catalytic activity">
    <reaction evidence="1">
        <text>ATP + protein L-histidine = ADP + protein N-phospho-L-histidine.</text>
        <dbReference type="EC" id="2.7.13.3"/>
    </reaction>
</comment>
<feature type="domain" description="GAF" evidence="15">
    <location>
        <begin position="309"/>
        <end position="455"/>
    </location>
</feature>
<evidence type="ECO:0000256" key="13">
    <source>
        <dbReference type="SAM" id="Coils"/>
    </source>
</evidence>
<evidence type="ECO:0000256" key="11">
    <source>
        <dbReference type="ARBA" id="ARBA00023012"/>
    </source>
</evidence>
<evidence type="ECO:0000256" key="5">
    <source>
        <dbReference type="ARBA" id="ARBA00022679"/>
    </source>
</evidence>
<evidence type="ECO:0000256" key="2">
    <source>
        <dbReference type="ARBA" id="ARBA00004141"/>
    </source>
</evidence>
<dbReference type="Gene3D" id="3.30.565.10">
    <property type="entry name" value="Histidine kinase-like ATPase, C-terminal domain"/>
    <property type="match status" value="1"/>
</dbReference>
<feature type="transmembrane region" description="Helical" evidence="14">
    <location>
        <begin position="40"/>
        <end position="57"/>
    </location>
</feature>
<dbReference type="Gene3D" id="3.30.450.40">
    <property type="match status" value="2"/>
</dbReference>
<organism evidence="16 17">
    <name type="scientific">Kribbella pittospori</name>
    <dbReference type="NCBI Taxonomy" id="722689"/>
    <lineage>
        <taxon>Bacteria</taxon>
        <taxon>Bacillati</taxon>
        <taxon>Actinomycetota</taxon>
        <taxon>Actinomycetes</taxon>
        <taxon>Propionibacteriales</taxon>
        <taxon>Kribbellaceae</taxon>
        <taxon>Kribbella</taxon>
    </lineage>
</organism>
<dbReference type="Gene3D" id="1.20.120.620">
    <property type="entry name" value="Backbone structure of the membrane domain of e. Coli histidine kinase receptor kdpd"/>
    <property type="match status" value="1"/>
</dbReference>
<keyword evidence="5" id="KW-0808">Transferase</keyword>
<evidence type="ECO:0000313" key="17">
    <source>
        <dbReference type="Proteomes" id="UP000291144"/>
    </source>
</evidence>
<dbReference type="InterPro" id="IPR029016">
    <property type="entry name" value="GAF-like_dom_sf"/>
</dbReference>
<keyword evidence="6 14" id="KW-0812">Transmembrane</keyword>
<gene>
    <name evidence="16" type="ORF">E0H73_42275</name>
</gene>
<evidence type="ECO:0000256" key="8">
    <source>
        <dbReference type="ARBA" id="ARBA00022777"/>
    </source>
</evidence>
<evidence type="ECO:0000256" key="3">
    <source>
        <dbReference type="ARBA" id="ARBA00012438"/>
    </source>
</evidence>
<keyword evidence="17" id="KW-1185">Reference proteome</keyword>
<dbReference type="AlphaFoldDB" id="A0A4R0JTU7"/>
<evidence type="ECO:0000256" key="4">
    <source>
        <dbReference type="ARBA" id="ARBA00022553"/>
    </source>
</evidence>
<dbReference type="Pfam" id="PF02518">
    <property type="entry name" value="HATPase_c"/>
    <property type="match status" value="1"/>
</dbReference>
<evidence type="ECO:0000256" key="10">
    <source>
        <dbReference type="ARBA" id="ARBA00022989"/>
    </source>
</evidence>
<dbReference type="EMBL" id="SJKB01000026">
    <property type="protein sequence ID" value="TCC49574.1"/>
    <property type="molecule type" value="Genomic_DNA"/>
</dbReference>
<dbReference type="SUPFAM" id="SSF55781">
    <property type="entry name" value="GAF domain-like"/>
    <property type="match status" value="2"/>
</dbReference>
<evidence type="ECO:0000256" key="14">
    <source>
        <dbReference type="SAM" id="Phobius"/>
    </source>
</evidence>
<evidence type="ECO:0000259" key="15">
    <source>
        <dbReference type="SMART" id="SM00065"/>
    </source>
</evidence>
<keyword evidence="7" id="KW-0547">Nucleotide-binding</keyword>
<dbReference type="RefSeq" id="WP_131366378.1">
    <property type="nucleotide sequence ID" value="NZ_SJKB01000026.1"/>
</dbReference>
<dbReference type="CDD" id="cd16917">
    <property type="entry name" value="HATPase_UhpB-NarQ-NarX-like"/>
    <property type="match status" value="1"/>
</dbReference>
<dbReference type="InterPro" id="IPR011712">
    <property type="entry name" value="Sig_transdc_His_kin_sub3_dim/P"/>
</dbReference>
<feature type="coiled-coil region" evidence="13">
    <location>
        <begin position="273"/>
        <end position="300"/>
    </location>
</feature>
<proteinExistence type="predicted"/>
<dbReference type="InterPro" id="IPR025201">
    <property type="entry name" value="KdpD_TM"/>
</dbReference>
<keyword evidence="13" id="KW-0175">Coiled coil</keyword>
<dbReference type="InterPro" id="IPR003594">
    <property type="entry name" value="HATPase_dom"/>
</dbReference>
<dbReference type="Proteomes" id="UP000291144">
    <property type="component" value="Unassembled WGS sequence"/>
</dbReference>
<dbReference type="SMART" id="SM00065">
    <property type="entry name" value="GAF"/>
    <property type="match status" value="2"/>
</dbReference>
<dbReference type="GO" id="GO:0046983">
    <property type="term" value="F:protein dimerization activity"/>
    <property type="evidence" value="ECO:0007669"/>
    <property type="project" value="InterPro"/>
</dbReference>
<dbReference type="InterPro" id="IPR003018">
    <property type="entry name" value="GAF"/>
</dbReference>
<dbReference type="GO" id="GO:0000155">
    <property type="term" value="F:phosphorelay sensor kinase activity"/>
    <property type="evidence" value="ECO:0007669"/>
    <property type="project" value="InterPro"/>
</dbReference>
<dbReference type="InterPro" id="IPR038318">
    <property type="entry name" value="KdpD_sf"/>
</dbReference>
<evidence type="ECO:0000256" key="7">
    <source>
        <dbReference type="ARBA" id="ARBA00022741"/>
    </source>
</evidence>
<protein>
    <recommendedName>
        <fullName evidence="3">histidine kinase</fullName>
        <ecNumber evidence="3">2.7.13.3</ecNumber>
    </recommendedName>
</protein>
<dbReference type="PANTHER" id="PTHR24421:SF10">
    <property type="entry name" value="NITRATE_NITRITE SENSOR PROTEIN NARQ"/>
    <property type="match status" value="1"/>
</dbReference>
<sequence length="659" mass="69650">MARSLLNPANARWLGGLLASVALVAVVTGTVALLKAYVPVLSLLVLYLLAVLPIAVVWGARLAAVTSVLSVVVFAFLLPPEGSVWLADSRNLVALGVFLVTSFVVAELAARSRRAAVESARLTEEQSALRRVATLVAESDSPVAVFEAVTREVGLLCGADLARMERYEADGTVTGVAAWSKVLARLTVGTRIELDGLSVAREARQTGRPVRLDSFTGATGAIAEEAQALGIRSSVGCPILVAGEVWGVIAASTKSDEPFGATTESQIASFTELVATAIENAEARAELRRMANEQAALRRVATLVARGAERKLVFALVAEELGQLTGADVTRIFRFESDGAATLMGSQGLREGDTRVGDPRMLELPSAIGSVQATGKSARYDLDDAMRRRLPGFVRELDIQSAVASLIVVEGLCWGGITIASRGHRFPPDAEQRMVEFTEIVATAIANAESRAQLTASRARVVAAGDEMRRQLERDLHDGAQQRLVSLALELRVAQSGVPAYLPMLRTDIGQAADDLTEVVDELREIARGIHPAILVESGLGPALRTLARRSTVPVDLKVGTQSRYPPPLEVATYYVVSEALTNMAKHAGASRAEISLEERADTLRLSVRDDGAGGAEARGGSGLVGLKDRVESLGGSILIISPVGHGTAIYVSLPLDGA</sequence>
<feature type="transmembrane region" description="Helical" evidence="14">
    <location>
        <begin position="62"/>
        <end position="80"/>
    </location>
</feature>
<keyword evidence="8" id="KW-0418">Kinase</keyword>